<evidence type="ECO:0000256" key="1">
    <source>
        <dbReference type="ARBA" id="ARBA00004651"/>
    </source>
</evidence>
<accession>A0ABT3GQW7</accession>
<comment type="similarity">
    <text evidence="9">Belongs to the binding-protein-dependent transport system permease family. LivHM subfamily.</text>
</comment>
<comment type="subcellular location">
    <subcellularLocation>
        <location evidence="1">Cell membrane</location>
        <topology evidence="1">Multi-pass membrane protein</topology>
    </subcellularLocation>
</comment>
<sequence length="307" mass="32421">MEQFVQQLLNGLFQGSIYALIALGYTMVYGVLRFINFAHGDVFMLGAFTAFGLHKLLAGTLAALPWPVSLVIILLASMALCAALGILIEFLAYRPLRNRPRLNVLITAIGVSLFIEYTGQLAFGADQRPFPELIPRTAIASTGGLTISVAQVIVLVTTLLLLFGLRMIVMKTKMGLAMRALSLNPTASTLMGVNNSVVISFTFGLGSALAAAGGILYASLYPSIEPFMGIQPGLKAFIAAVLGGIGNIPGAALGGLIIGITETLVKGYGQYIGIKPGYSEGVAFVILILILVFKPSGLLGKVEREKV</sequence>
<reference evidence="11 12" key="1">
    <citation type="submission" date="2022-10" db="EMBL/GenBank/DDBJ databases">
        <title>Luteolibacter arcticus strain CCTCC AB 2014275, whole genome shotgun sequencing project.</title>
        <authorList>
            <person name="Zhao G."/>
            <person name="Shen L."/>
        </authorList>
    </citation>
    <scope>NUCLEOTIDE SEQUENCE [LARGE SCALE GENOMIC DNA]</scope>
    <source>
        <strain evidence="11 12">CCTCC AB 2014275</strain>
    </source>
</reference>
<evidence type="ECO:0000256" key="2">
    <source>
        <dbReference type="ARBA" id="ARBA00022448"/>
    </source>
</evidence>
<feature type="transmembrane region" description="Helical" evidence="10">
    <location>
        <begin position="104"/>
        <end position="123"/>
    </location>
</feature>
<evidence type="ECO:0000256" key="7">
    <source>
        <dbReference type="ARBA" id="ARBA00022989"/>
    </source>
</evidence>
<feature type="transmembrane region" description="Helical" evidence="10">
    <location>
        <begin position="236"/>
        <end position="261"/>
    </location>
</feature>
<dbReference type="CDD" id="cd06582">
    <property type="entry name" value="TM_PBP1_LivH_like"/>
    <property type="match status" value="1"/>
</dbReference>
<keyword evidence="12" id="KW-1185">Reference proteome</keyword>
<dbReference type="EMBL" id="JAPDDT010000019">
    <property type="protein sequence ID" value="MCW1925918.1"/>
    <property type="molecule type" value="Genomic_DNA"/>
</dbReference>
<keyword evidence="6" id="KW-0029">Amino-acid transport</keyword>
<dbReference type="InterPro" id="IPR052157">
    <property type="entry name" value="BCAA_transport_permease"/>
</dbReference>
<dbReference type="PANTHER" id="PTHR11795">
    <property type="entry name" value="BRANCHED-CHAIN AMINO ACID TRANSPORT SYSTEM PERMEASE PROTEIN LIVH"/>
    <property type="match status" value="1"/>
</dbReference>
<keyword evidence="2" id="KW-0813">Transport</keyword>
<evidence type="ECO:0000256" key="8">
    <source>
        <dbReference type="ARBA" id="ARBA00023136"/>
    </source>
</evidence>
<evidence type="ECO:0000313" key="12">
    <source>
        <dbReference type="Proteomes" id="UP001320876"/>
    </source>
</evidence>
<dbReference type="InterPro" id="IPR001851">
    <property type="entry name" value="ABC_transp_permease"/>
</dbReference>
<feature type="transmembrane region" description="Helical" evidence="10">
    <location>
        <begin position="281"/>
        <end position="300"/>
    </location>
</feature>
<keyword evidence="8 10" id="KW-0472">Membrane</keyword>
<organism evidence="11 12">
    <name type="scientific">Luteolibacter arcticus</name>
    <dbReference type="NCBI Taxonomy" id="1581411"/>
    <lineage>
        <taxon>Bacteria</taxon>
        <taxon>Pseudomonadati</taxon>
        <taxon>Verrucomicrobiota</taxon>
        <taxon>Verrucomicrobiia</taxon>
        <taxon>Verrucomicrobiales</taxon>
        <taxon>Verrucomicrobiaceae</taxon>
        <taxon>Luteolibacter</taxon>
    </lineage>
</organism>
<evidence type="ECO:0000256" key="5">
    <source>
        <dbReference type="ARBA" id="ARBA00022692"/>
    </source>
</evidence>
<evidence type="ECO:0000256" key="10">
    <source>
        <dbReference type="SAM" id="Phobius"/>
    </source>
</evidence>
<evidence type="ECO:0000256" key="9">
    <source>
        <dbReference type="ARBA" id="ARBA00037998"/>
    </source>
</evidence>
<gene>
    <name evidence="11" type="ORF">OKA05_25390</name>
</gene>
<feature type="transmembrane region" description="Helical" evidence="10">
    <location>
        <begin position="70"/>
        <end position="92"/>
    </location>
</feature>
<feature type="transmembrane region" description="Helical" evidence="10">
    <location>
        <begin position="42"/>
        <end position="64"/>
    </location>
</feature>
<evidence type="ECO:0000256" key="4">
    <source>
        <dbReference type="ARBA" id="ARBA00022519"/>
    </source>
</evidence>
<dbReference type="PANTHER" id="PTHR11795:SF371">
    <property type="entry name" value="HIGH-AFFINITY BRANCHED-CHAIN AMINO ACID TRANSPORT SYSTEM PERMEASE PROTEIN LIVH"/>
    <property type="match status" value="1"/>
</dbReference>
<comment type="caution">
    <text evidence="11">The sequence shown here is derived from an EMBL/GenBank/DDBJ whole genome shotgun (WGS) entry which is preliminary data.</text>
</comment>
<evidence type="ECO:0000256" key="6">
    <source>
        <dbReference type="ARBA" id="ARBA00022970"/>
    </source>
</evidence>
<feature type="transmembrane region" description="Helical" evidence="10">
    <location>
        <begin position="199"/>
        <end position="224"/>
    </location>
</feature>
<evidence type="ECO:0000256" key="3">
    <source>
        <dbReference type="ARBA" id="ARBA00022475"/>
    </source>
</evidence>
<keyword evidence="4" id="KW-0997">Cell inner membrane</keyword>
<evidence type="ECO:0000313" key="11">
    <source>
        <dbReference type="EMBL" id="MCW1925918.1"/>
    </source>
</evidence>
<keyword evidence="5 10" id="KW-0812">Transmembrane</keyword>
<protein>
    <submittedName>
        <fullName evidence="11">Branched-chain amino acid ABC transporter permease</fullName>
    </submittedName>
</protein>
<dbReference type="Pfam" id="PF02653">
    <property type="entry name" value="BPD_transp_2"/>
    <property type="match status" value="1"/>
</dbReference>
<name>A0ABT3GQW7_9BACT</name>
<proteinExistence type="inferred from homology"/>
<feature type="transmembrane region" description="Helical" evidence="10">
    <location>
        <begin position="143"/>
        <end position="164"/>
    </location>
</feature>
<dbReference type="RefSeq" id="WP_264490027.1">
    <property type="nucleotide sequence ID" value="NZ_JAPDDT010000019.1"/>
</dbReference>
<keyword evidence="7 10" id="KW-1133">Transmembrane helix</keyword>
<dbReference type="Proteomes" id="UP001320876">
    <property type="component" value="Unassembled WGS sequence"/>
</dbReference>
<keyword evidence="3" id="KW-1003">Cell membrane</keyword>
<feature type="transmembrane region" description="Helical" evidence="10">
    <location>
        <begin position="12"/>
        <end position="35"/>
    </location>
</feature>